<gene>
    <name evidence="2" type="ORF">GCM10022392_01210</name>
</gene>
<evidence type="ECO:0000313" key="2">
    <source>
        <dbReference type="EMBL" id="GAA4084264.1"/>
    </source>
</evidence>
<proteinExistence type="predicted"/>
<evidence type="ECO:0000313" key="3">
    <source>
        <dbReference type="Proteomes" id="UP001500841"/>
    </source>
</evidence>
<keyword evidence="1" id="KW-0732">Signal</keyword>
<reference evidence="3" key="1">
    <citation type="journal article" date="2019" name="Int. J. Syst. Evol. Microbiol.">
        <title>The Global Catalogue of Microorganisms (GCM) 10K type strain sequencing project: providing services to taxonomists for standard genome sequencing and annotation.</title>
        <authorList>
            <consortium name="The Broad Institute Genomics Platform"/>
            <consortium name="The Broad Institute Genome Sequencing Center for Infectious Disease"/>
            <person name="Wu L."/>
            <person name="Ma J."/>
        </authorList>
    </citation>
    <scope>NUCLEOTIDE SEQUENCE [LARGE SCALE GENOMIC DNA]</scope>
    <source>
        <strain evidence="3">JCM 17085</strain>
    </source>
</reference>
<keyword evidence="3" id="KW-1185">Reference proteome</keyword>
<evidence type="ECO:0000256" key="1">
    <source>
        <dbReference type="SAM" id="SignalP"/>
    </source>
</evidence>
<protein>
    <submittedName>
        <fullName evidence="2">Uncharacterized protein</fullName>
    </submittedName>
</protein>
<feature type="chain" id="PRO_5045510035" evidence="1">
    <location>
        <begin position="21"/>
        <end position="273"/>
    </location>
</feature>
<feature type="signal peptide" evidence="1">
    <location>
        <begin position="1"/>
        <end position="20"/>
    </location>
</feature>
<dbReference type="Proteomes" id="UP001500841">
    <property type="component" value="Unassembled WGS sequence"/>
</dbReference>
<organism evidence="2 3">
    <name type="scientific">Mucilaginibacter panaciglaebae</name>
    <dbReference type="NCBI Taxonomy" id="502331"/>
    <lineage>
        <taxon>Bacteria</taxon>
        <taxon>Pseudomonadati</taxon>
        <taxon>Bacteroidota</taxon>
        <taxon>Sphingobacteriia</taxon>
        <taxon>Sphingobacteriales</taxon>
        <taxon>Sphingobacteriaceae</taxon>
        <taxon>Mucilaginibacter</taxon>
    </lineage>
</organism>
<sequence length="273" mass="29309">MKRTVLVSFFAVLAVTQSYAQDQLKKIQEGSIWAVPGAKVDGNLSEWKDNFQAYNKAVKLYYTLANDDKYLYLIAKSTDATNIAKIQAGGINIIINTADKKSDKNAFNVTYPVVNRGGGRGGRRGGFGGFGRNSDLTDSAKKAMTAEAHKQFIDAAKEIKVLGFKDITDTLISIYNEYSIKSMVGFDDQDAITCEIAIPLKALGLSIDQPKEFAYHIVLNGLPLPNGGGFGGGGGRGGRGGGGRGGRGGGVDINFQDMLTPTDFWGKYTLAKQ</sequence>
<dbReference type="Gene3D" id="2.60.40.1190">
    <property type="match status" value="1"/>
</dbReference>
<dbReference type="SUPFAM" id="SSF49344">
    <property type="entry name" value="CBD9-like"/>
    <property type="match status" value="1"/>
</dbReference>
<comment type="caution">
    <text evidence="2">The sequence shown here is derived from an EMBL/GenBank/DDBJ whole genome shotgun (WGS) entry which is preliminary data.</text>
</comment>
<name>A0ABP7W9K6_9SPHI</name>
<dbReference type="RefSeq" id="WP_345100288.1">
    <property type="nucleotide sequence ID" value="NZ_BAABCV010000001.1"/>
</dbReference>
<dbReference type="EMBL" id="BAABCV010000001">
    <property type="protein sequence ID" value="GAA4084264.1"/>
    <property type="molecule type" value="Genomic_DNA"/>
</dbReference>
<accession>A0ABP7W9K6</accession>